<dbReference type="PANTHER" id="PTHR43477:SF4">
    <property type="entry name" value="DEHYDROGENASE_REDUCTASE SDR FAMILY MEMBER 6"/>
    <property type="match status" value="1"/>
</dbReference>
<keyword evidence="7" id="KW-1185">Reference proteome</keyword>
<dbReference type="InterPro" id="IPR057326">
    <property type="entry name" value="KR_dom"/>
</dbReference>
<evidence type="ECO:0000256" key="1">
    <source>
        <dbReference type="ARBA" id="ARBA00006484"/>
    </source>
</evidence>
<dbReference type="EMBL" id="AWFH01000002">
    <property type="protein sequence ID" value="KCZ64645.1"/>
    <property type="molecule type" value="Genomic_DNA"/>
</dbReference>
<dbReference type="Proteomes" id="UP000024547">
    <property type="component" value="Unassembled WGS sequence"/>
</dbReference>
<dbReference type="InterPro" id="IPR051122">
    <property type="entry name" value="SDR_DHRS6-like"/>
</dbReference>
<dbReference type="PRINTS" id="PR00080">
    <property type="entry name" value="SDRFAMILY"/>
</dbReference>
<dbReference type="InterPro" id="IPR002347">
    <property type="entry name" value="SDR_fam"/>
</dbReference>
<feature type="domain" description="Ketoreductase" evidence="5">
    <location>
        <begin position="8"/>
        <end position="188"/>
    </location>
</feature>
<evidence type="ECO:0000259" key="5">
    <source>
        <dbReference type="SMART" id="SM00822"/>
    </source>
</evidence>
<reference evidence="6 7" key="1">
    <citation type="journal article" date="2014" name="Antonie Van Leeuwenhoek">
        <title>Hyphomonas beringensis sp. nov. and Hyphomonas chukchiensis sp. nov., isolated from surface seawater of the Bering Sea and Chukchi Sea.</title>
        <authorList>
            <person name="Li C."/>
            <person name="Lai Q."/>
            <person name="Li G."/>
            <person name="Dong C."/>
            <person name="Wang J."/>
            <person name="Liao Y."/>
            <person name="Shao Z."/>
        </authorList>
    </citation>
    <scope>NUCLEOTIDE SEQUENCE [LARGE SCALE GENOMIC DNA]</scope>
    <source>
        <strain evidence="6 7">22II1-22F38</strain>
    </source>
</reference>
<organism evidence="6 7">
    <name type="scientific">Hyphomonas atlantica</name>
    <dbReference type="NCBI Taxonomy" id="1280948"/>
    <lineage>
        <taxon>Bacteria</taxon>
        <taxon>Pseudomonadati</taxon>
        <taxon>Pseudomonadota</taxon>
        <taxon>Alphaproteobacteria</taxon>
        <taxon>Hyphomonadales</taxon>
        <taxon>Hyphomonadaceae</taxon>
        <taxon>Hyphomonas</taxon>
    </lineage>
</organism>
<dbReference type="PRINTS" id="PR00081">
    <property type="entry name" value="GDHRDH"/>
</dbReference>
<protein>
    <recommendedName>
        <fullName evidence="5">Ketoreductase domain-containing protein</fullName>
    </recommendedName>
</protein>
<evidence type="ECO:0000256" key="3">
    <source>
        <dbReference type="ARBA" id="ARBA00023027"/>
    </source>
</evidence>
<dbReference type="STRING" id="1280948.HY36_12430"/>
<dbReference type="InterPro" id="IPR036291">
    <property type="entry name" value="NAD(P)-bd_dom_sf"/>
</dbReference>
<dbReference type="SMART" id="SM00822">
    <property type="entry name" value="PKS_KR"/>
    <property type="match status" value="1"/>
</dbReference>
<dbReference type="GO" id="GO:0016491">
    <property type="term" value="F:oxidoreductase activity"/>
    <property type="evidence" value="ECO:0007669"/>
    <property type="project" value="UniProtKB-KW"/>
</dbReference>
<proteinExistence type="inferred from homology"/>
<gene>
    <name evidence="6" type="ORF">HY36_12430</name>
</gene>
<dbReference type="eggNOG" id="COG0300">
    <property type="taxonomic scope" value="Bacteria"/>
</dbReference>
<accession>A0A059EAK5</accession>
<comment type="similarity">
    <text evidence="1 4">Belongs to the short-chain dehydrogenases/reductases (SDR) family.</text>
</comment>
<dbReference type="PATRIC" id="fig|1280948.3.peg.721"/>
<evidence type="ECO:0000256" key="4">
    <source>
        <dbReference type="RuleBase" id="RU000363"/>
    </source>
</evidence>
<dbReference type="PANTHER" id="PTHR43477">
    <property type="entry name" value="DIHYDROANTICAPSIN 7-DEHYDROGENASE"/>
    <property type="match status" value="1"/>
</dbReference>
<dbReference type="NCBIfam" id="NF004779">
    <property type="entry name" value="PRK06125.1"/>
    <property type="match status" value="1"/>
</dbReference>
<comment type="caution">
    <text evidence="6">The sequence shown here is derived from an EMBL/GenBank/DDBJ whole genome shotgun (WGS) entry which is preliminary data.</text>
</comment>
<dbReference type="Pfam" id="PF00106">
    <property type="entry name" value="adh_short"/>
    <property type="match status" value="1"/>
</dbReference>
<dbReference type="RefSeq" id="WP_035548537.1">
    <property type="nucleotide sequence ID" value="NZ_AWFH01000002.1"/>
</dbReference>
<dbReference type="OrthoDB" id="9804774at2"/>
<dbReference type="AlphaFoldDB" id="A0A059EAK5"/>
<keyword evidence="3" id="KW-0520">NAD</keyword>
<evidence type="ECO:0000313" key="7">
    <source>
        <dbReference type="Proteomes" id="UP000024547"/>
    </source>
</evidence>
<sequence length="253" mass="26423">MDLELSGKKVLITGSTKGIGLAIARSFAKEGCELVLVARTGALLTEAAASIESTFGTSVTTIAADLSDPHIFHHVAEESGGMDILVNNAGAIPPGNLLGTGIADWKRAWDLKVFGYIGLTQACYPDLASRRGVVVNIIGAAGSHPQPAYIAGSSGNAALMSFTTGFAQEARQDGVRVVGVNPGPVSTERFRMLLQAQAEREFGTSRRWPELMASLPFGRAARPEEIADTVVFLSSARSTYTSGAIVAIDGAMA</sequence>
<name>A0A059EAK5_9PROT</name>
<evidence type="ECO:0000256" key="2">
    <source>
        <dbReference type="ARBA" id="ARBA00023002"/>
    </source>
</evidence>
<dbReference type="SUPFAM" id="SSF51735">
    <property type="entry name" value="NAD(P)-binding Rossmann-fold domains"/>
    <property type="match status" value="1"/>
</dbReference>
<keyword evidence="2" id="KW-0560">Oxidoreductase</keyword>
<dbReference type="Gene3D" id="3.40.50.720">
    <property type="entry name" value="NAD(P)-binding Rossmann-like Domain"/>
    <property type="match status" value="1"/>
</dbReference>
<evidence type="ECO:0000313" key="6">
    <source>
        <dbReference type="EMBL" id="KCZ64645.1"/>
    </source>
</evidence>